<keyword evidence="2" id="KW-1185">Reference proteome</keyword>
<dbReference type="Proteomes" id="UP000278222">
    <property type="component" value="Unassembled WGS sequence"/>
</dbReference>
<evidence type="ECO:0000313" key="1">
    <source>
        <dbReference type="EMBL" id="ROQ01418.1"/>
    </source>
</evidence>
<reference evidence="1 2" key="1">
    <citation type="submission" date="2018-11" db="EMBL/GenBank/DDBJ databases">
        <title>Genomic Encyclopedia of Type Strains, Phase IV (KMG-IV): sequencing the most valuable type-strain genomes for metagenomic binning, comparative biology and taxonomic classification.</title>
        <authorList>
            <person name="Goeker M."/>
        </authorList>
    </citation>
    <scope>NUCLEOTIDE SEQUENCE [LARGE SCALE GENOMIC DNA]</scope>
    <source>
        <strain evidence="1 2">DSM 5900</strain>
    </source>
</reference>
<dbReference type="EMBL" id="RJKX01000011">
    <property type="protein sequence ID" value="ROQ01418.1"/>
    <property type="molecule type" value="Genomic_DNA"/>
</dbReference>
<dbReference type="RefSeq" id="WP_170216309.1">
    <property type="nucleotide sequence ID" value="NZ_AP019700.1"/>
</dbReference>
<name>A0A3N1MCU2_9PROT</name>
<comment type="caution">
    <text evidence="1">The sequence shown here is derived from an EMBL/GenBank/DDBJ whole genome shotgun (WGS) entry which is preliminary data.</text>
</comment>
<organism evidence="1 2">
    <name type="scientific">Stella humosa</name>
    <dbReference type="NCBI Taxonomy" id="94"/>
    <lineage>
        <taxon>Bacteria</taxon>
        <taxon>Pseudomonadati</taxon>
        <taxon>Pseudomonadota</taxon>
        <taxon>Alphaproteobacteria</taxon>
        <taxon>Rhodospirillales</taxon>
        <taxon>Stellaceae</taxon>
        <taxon>Stella</taxon>
    </lineage>
</organism>
<accession>A0A3N1MCU2</accession>
<gene>
    <name evidence="1" type="ORF">EDC65_0597</name>
</gene>
<proteinExistence type="predicted"/>
<dbReference type="AlphaFoldDB" id="A0A3N1MCU2"/>
<evidence type="ECO:0000313" key="2">
    <source>
        <dbReference type="Proteomes" id="UP000278222"/>
    </source>
</evidence>
<sequence>MADSEELSPSSAQVVAEWAGLPCDEARAARLHGLLVAQKERMQRFYDEDVAGFEFDFLMPRG</sequence>
<protein>
    <submittedName>
        <fullName evidence="1">Uncharacterized protein</fullName>
    </submittedName>
</protein>